<dbReference type="InterPro" id="IPR011083">
    <property type="entry name" value="Phage_tail_collar_dom"/>
</dbReference>
<accession>A0ABY7HCJ4</accession>
<protein>
    <submittedName>
        <fullName evidence="2">Tail fiber protein</fullName>
    </submittedName>
</protein>
<keyword evidence="3" id="KW-1185">Reference proteome</keyword>
<evidence type="ECO:0000313" key="3">
    <source>
        <dbReference type="Proteomes" id="UP001164459"/>
    </source>
</evidence>
<dbReference type="Proteomes" id="UP001164459">
    <property type="component" value="Chromosome"/>
</dbReference>
<dbReference type="RefSeq" id="WP_269039169.1">
    <property type="nucleotide sequence ID" value="NZ_CP114040.1"/>
</dbReference>
<dbReference type="InterPro" id="IPR037053">
    <property type="entry name" value="Phage_tail_collar_dom_sf"/>
</dbReference>
<feature type="domain" description="Phage tail collar" evidence="1">
    <location>
        <begin position="7"/>
        <end position="59"/>
    </location>
</feature>
<dbReference type="EMBL" id="CP114040">
    <property type="protein sequence ID" value="WAS96805.1"/>
    <property type="molecule type" value="Genomic_DNA"/>
</dbReference>
<sequence>MDPLLAEIRLFAGNFVPRGWAACEGQLLPIAQNAALFSLLGNTYGGDGRTTFALPTLRAAPAEGLRYIIALEGVYPSRE</sequence>
<dbReference type="SUPFAM" id="SSF88874">
    <property type="entry name" value="Receptor-binding domain of short tail fibre protein gp12"/>
    <property type="match status" value="1"/>
</dbReference>
<name>A0ABY7HCJ4_9BACT</name>
<proteinExistence type="predicted"/>
<reference evidence="2" key="1">
    <citation type="submission" date="2022-11" db="EMBL/GenBank/DDBJ databases">
        <title>Minimal conservation of predation-associated metabolite biosynthetic gene clusters underscores biosynthetic potential of Myxococcota including descriptions for ten novel species: Archangium lansinium sp. nov., Myxococcus landrumus sp. nov., Nannocystis bai.</title>
        <authorList>
            <person name="Ahearne A."/>
            <person name="Stevens C."/>
            <person name="Dowd S."/>
        </authorList>
    </citation>
    <scope>NUCLEOTIDE SEQUENCE</scope>
    <source>
        <strain evidence="2">Fl3</strain>
    </source>
</reference>
<gene>
    <name evidence="2" type="ORF">O0S08_11715</name>
</gene>
<dbReference type="Gene3D" id="3.90.1340.10">
    <property type="entry name" value="Phage tail collar domain"/>
    <property type="match status" value="1"/>
</dbReference>
<evidence type="ECO:0000313" key="2">
    <source>
        <dbReference type="EMBL" id="WAS96805.1"/>
    </source>
</evidence>
<dbReference type="Pfam" id="PF07484">
    <property type="entry name" value="Collar"/>
    <property type="match status" value="1"/>
</dbReference>
<organism evidence="2 3">
    <name type="scientific">Nannocystis punicea</name>
    <dbReference type="NCBI Taxonomy" id="2995304"/>
    <lineage>
        <taxon>Bacteria</taxon>
        <taxon>Pseudomonadati</taxon>
        <taxon>Myxococcota</taxon>
        <taxon>Polyangia</taxon>
        <taxon>Nannocystales</taxon>
        <taxon>Nannocystaceae</taxon>
        <taxon>Nannocystis</taxon>
    </lineage>
</organism>
<evidence type="ECO:0000259" key="1">
    <source>
        <dbReference type="Pfam" id="PF07484"/>
    </source>
</evidence>